<proteinExistence type="inferred from homology"/>
<dbReference type="RefSeq" id="WP_068953194.1">
    <property type="nucleotide sequence ID" value="NZ_LGLV01000005.1"/>
</dbReference>
<dbReference type="STRING" id="1612624.ADU59_07355"/>
<dbReference type="PANTHER" id="PTHR37302">
    <property type="entry name" value="SLR1116 PROTEIN"/>
    <property type="match status" value="1"/>
</dbReference>
<dbReference type="InterPro" id="IPR034660">
    <property type="entry name" value="DinB/YfiT-like"/>
</dbReference>
<comment type="caution">
    <text evidence="4">The sequence shown here is derived from an EMBL/GenBank/DDBJ whole genome shotgun (WGS) entry which is preliminary data.</text>
</comment>
<keyword evidence="5" id="KW-1185">Reference proteome</keyword>
<dbReference type="GO" id="GO:0046872">
    <property type="term" value="F:metal ion binding"/>
    <property type="evidence" value="ECO:0007669"/>
    <property type="project" value="UniProtKB-KW"/>
</dbReference>
<evidence type="ECO:0000256" key="3">
    <source>
        <dbReference type="PIRSR" id="PIRSR607837-1"/>
    </source>
</evidence>
<dbReference type="Pfam" id="PF05163">
    <property type="entry name" value="DinB"/>
    <property type="match status" value="1"/>
</dbReference>
<dbReference type="Gene3D" id="1.20.120.450">
    <property type="entry name" value="dinb family like domain"/>
    <property type="match status" value="1"/>
</dbReference>
<dbReference type="PANTHER" id="PTHR37302:SF1">
    <property type="entry name" value="PROTEIN DINB"/>
    <property type="match status" value="1"/>
</dbReference>
<keyword evidence="2 3" id="KW-0479">Metal-binding</keyword>
<comment type="similarity">
    <text evidence="1">Belongs to the DinB family.</text>
</comment>
<reference evidence="4 5" key="1">
    <citation type="journal article" date="2016" name="Syst. Appl. Microbiol.">
        <title>Pararhizobium polonicum sp. nov. isolated from tumors on stone fruit rootstocks.</title>
        <authorList>
            <person name="Pulawska J."/>
            <person name="Kuzmanovic N."/>
            <person name="Willems A."/>
            <person name="Pothier J.F."/>
        </authorList>
    </citation>
    <scope>NUCLEOTIDE SEQUENCE [LARGE SCALE GENOMIC DNA]</scope>
    <source>
        <strain evidence="4 5">F5.1</strain>
    </source>
</reference>
<organism evidence="4 5">
    <name type="scientific">Pararhizobium polonicum</name>
    <dbReference type="NCBI Taxonomy" id="1612624"/>
    <lineage>
        <taxon>Bacteria</taxon>
        <taxon>Pseudomonadati</taxon>
        <taxon>Pseudomonadota</taxon>
        <taxon>Alphaproteobacteria</taxon>
        <taxon>Hyphomicrobiales</taxon>
        <taxon>Rhizobiaceae</taxon>
        <taxon>Rhizobium/Agrobacterium group</taxon>
        <taxon>Pararhizobium</taxon>
    </lineage>
</organism>
<gene>
    <name evidence="4" type="ORF">ADU59_07355</name>
</gene>
<dbReference type="PATRIC" id="fig|1612624.7.peg.1551"/>
<dbReference type="EMBL" id="LGLV01000005">
    <property type="protein sequence ID" value="OBZ96170.1"/>
    <property type="molecule type" value="Genomic_DNA"/>
</dbReference>
<evidence type="ECO:0000313" key="5">
    <source>
        <dbReference type="Proteomes" id="UP000093111"/>
    </source>
</evidence>
<protein>
    <submittedName>
        <fullName evidence="4">Diguanylate cyclase</fullName>
    </submittedName>
</protein>
<dbReference type="SUPFAM" id="SSF109854">
    <property type="entry name" value="DinB/YfiT-like putative metalloenzymes"/>
    <property type="match status" value="1"/>
</dbReference>
<sequence>MLDHYRMFADYNRWANRLLYAAAGNLTDAQYREDKGAFFGSLHATFNHVLAADRIWMKRFSGTGDAPAALDTILFADLPSLSAARAAEDERIIAWIGSLTEADLTGRFTYTPVSHPVPVTQRLAPPLSHVFNHQTHHRGQCHMTLTALGGPSLALDMSYFLRAPEGRHYAE</sequence>
<evidence type="ECO:0000256" key="2">
    <source>
        <dbReference type="ARBA" id="ARBA00022723"/>
    </source>
</evidence>
<feature type="binding site" evidence="3">
    <location>
        <position position="48"/>
    </location>
    <ligand>
        <name>a divalent metal cation</name>
        <dbReference type="ChEBI" id="CHEBI:60240"/>
    </ligand>
</feature>
<dbReference type="OrthoDB" id="9807509at2"/>
<evidence type="ECO:0000313" key="4">
    <source>
        <dbReference type="EMBL" id="OBZ96170.1"/>
    </source>
</evidence>
<accession>A0A1C7P4J8</accession>
<name>A0A1C7P4J8_9HYPH</name>
<dbReference type="InterPro" id="IPR007837">
    <property type="entry name" value="DinB"/>
</dbReference>
<evidence type="ECO:0000256" key="1">
    <source>
        <dbReference type="ARBA" id="ARBA00008635"/>
    </source>
</evidence>
<feature type="binding site" evidence="3">
    <location>
        <position position="137"/>
    </location>
    <ligand>
        <name>a divalent metal cation</name>
        <dbReference type="ChEBI" id="CHEBI:60240"/>
    </ligand>
</feature>
<dbReference type="Proteomes" id="UP000093111">
    <property type="component" value="Unassembled WGS sequence"/>
</dbReference>
<dbReference type="AlphaFoldDB" id="A0A1C7P4J8"/>
<feature type="binding site" evidence="3">
    <location>
        <position position="133"/>
    </location>
    <ligand>
        <name>a divalent metal cation</name>
        <dbReference type="ChEBI" id="CHEBI:60240"/>
    </ligand>
</feature>